<evidence type="ECO:0000313" key="1">
    <source>
        <dbReference type="EMBL" id="EPB68407.1"/>
    </source>
</evidence>
<sequence>MGPKACMVILVPEKFRDAITELQCYYDPLMKIMIVSGSVNIQFFSTYAPQSGLSDEVKEAFWTLLDKQTTATPNKDVVTVVSDLNGHVGIGRIGSWSHVRTKFMIESERKPEESHTVGGMAEEELTDVCFESATHNFHDYQYNGKYGQNDLNCVKMID</sequence>
<name>A0A0D6LLA2_9BILA</name>
<accession>A0A0D6LLA2</accession>
<keyword evidence="2" id="KW-1185">Reference proteome</keyword>
<gene>
    <name evidence="1" type="ORF">ANCCEY_12497</name>
</gene>
<reference evidence="1 2" key="1">
    <citation type="submission" date="2013-05" db="EMBL/GenBank/DDBJ databases">
        <title>Draft genome of the parasitic nematode Anyclostoma ceylanicum.</title>
        <authorList>
            <person name="Mitreva M."/>
        </authorList>
    </citation>
    <scope>NUCLEOTIDE SEQUENCE [LARGE SCALE GENOMIC DNA]</scope>
</reference>
<dbReference type="AlphaFoldDB" id="A0A0D6LLA2"/>
<proteinExistence type="predicted"/>
<evidence type="ECO:0000313" key="2">
    <source>
        <dbReference type="Proteomes" id="UP000054495"/>
    </source>
</evidence>
<organism evidence="1 2">
    <name type="scientific">Ancylostoma ceylanicum</name>
    <dbReference type="NCBI Taxonomy" id="53326"/>
    <lineage>
        <taxon>Eukaryota</taxon>
        <taxon>Metazoa</taxon>
        <taxon>Ecdysozoa</taxon>
        <taxon>Nematoda</taxon>
        <taxon>Chromadorea</taxon>
        <taxon>Rhabditida</taxon>
        <taxon>Rhabditina</taxon>
        <taxon>Rhabditomorpha</taxon>
        <taxon>Strongyloidea</taxon>
        <taxon>Ancylostomatidae</taxon>
        <taxon>Ancylostomatinae</taxon>
        <taxon>Ancylostoma</taxon>
    </lineage>
</organism>
<dbReference type="Proteomes" id="UP000054495">
    <property type="component" value="Unassembled WGS sequence"/>
</dbReference>
<protein>
    <recommendedName>
        <fullName evidence="3">Endonuclease/exonuclease/phosphatase domain-containing protein</fullName>
    </recommendedName>
</protein>
<evidence type="ECO:0008006" key="3">
    <source>
        <dbReference type="Google" id="ProtNLM"/>
    </source>
</evidence>
<dbReference type="EMBL" id="KE125442">
    <property type="protein sequence ID" value="EPB68407.1"/>
    <property type="molecule type" value="Genomic_DNA"/>
</dbReference>